<organism evidence="3 4">
    <name type="scientific">Caenibius tardaugens NBRC 16725</name>
    <dbReference type="NCBI Taxonomy" id="1219035"/>
    <lineage>
        <taxon>Bacteria</taxon>
        <taxon>Pseudomonadati</taxon>
        <taxon>Pseudomonadota</taxon>
        <taxon>Alphaproteobacteria</taxon>
        <taxon>Sphingomonadales</taxon>
        <taxon>Erythrobacteraceae</taxon>
        <taxon>Caenibius</taxon>
    </lineage>
</organism>
<evidence type="ECO:0000313" key="4">
    <source>
        <dbReference type="Proteomes" id="UP000016568"/>
    </source>
</evidence>
<dbReference type="eggNOG" id="COG0697">
    <property type="taxonomic scope" value="Bacteria"/>
</dbReference>
<feature type="transmembrane region" description="Helical" evidence="1">
    <location>
        <begin position="124"/>
        <end position="143"/>
    </location>
</feature>
<keyword evidence="1" id="KW-1133">Transmembrane helix</keyword>
<feature type="transmembrane region" description="Helical" evidence="1">
    <location>
        <begin position="239"/>
        <end position="258"/>
    </location>
</feature>
<dbReference type="GO" id="GO:0016020">
    <property type="term" value="C:membrane"/>
    <property type="evidence" value="ECO:0007669"/>
    <property type="project" value="InterPro"/>
</dbReference>
<feature type="transmembrane region" description="Helical" evidence="1">
    <location>
        <begin position="179"/>
        <end position="198"/>
    </location>
</feature>
<dbReference type="PANTHER" id="PTHR22911">
    <property type="entry name" value="ACYL-MALONYL CONDENSING ENZYME-RELATED"/>
    <property type="match status" value="1"/>
</dbReference>
<feature type="transmembrane region" description="Helical" evidence="1">
    <location>
        <begin position="38"/>
        <end position="58"/>
    </location>
</feature>
<keyword evidence="4" id="KW-1185">Reference proteome</keyword>
<feature type="transmembrane region" description="Helical" evidence="1">
    <location>
        <begin position="264"/>
        <end position="282"/>
    </location>
</feature>
<dbReference type="KEGG" id="ntd:EGO55_06320"/>
<feature type="transmembrane region" description="Helical" evidence="1">
    <location>
        <begin position="96"/>
        <end position="117"/>
    </location>
</feature>
<feature type="transmembrane region" description="Helical" evidence="1">
    <location>
        <begin position="210"/>
        <end position="227"/>
    </location>
</feature>
<dbReference type="InterPro" id="IPR000620">
    <property type="entry name" value="EamA_dom"/>
</dbReference>
<keyword evidence="1" id="KW-0812">Transmembrane</keyword>
<dbReference type="SUPFAM" id="SSF103481">
    <property type="entry name" value="Multidrug resistance efflux transporter EmrE"/>
    <property type="match status" value="2"/>
</dbReference>
<evidence type="ECO:0000313" key="3">
    <source>
        <dbReference type="EMBL" id="GAD50089.1"/>
    </source>
</evidence>
<dbReference type="Proteomes" id="UP000016568">
    <property type="component" value="Unassembled WGS sequence"/>
</dbReference>
<dbReference type="InterPro" id="IPR037185">
    <property type="entry name" value="EmrE-like"/>
</dbReference>
<dbReference type="AlphaFoldDB" id="U2ZXH1"/>
<dbReference type="EMBL" id="BASZ01000007">
    <property type="protein sequence ID" value="GAD50089.1"/>
    <property type="molecule type" value="Genomic_DNA"/>
</dbReference>
<comment type="caution">
    <text evidence="3">The sequence shown here is derived from an EMBL/GenBank/DDBJ whole genome shotgun (WGS) entry which is preliminary data.</text>
</comment>
<protein>
    <recommendedName>
        <fullName evidence="2">EamA domain-containing protein</fullName>
    </recommendedName>
</protein>
<dbReference type="PANTHER" id="PTHR22911:SF103">
    <property type="entry name" value="BLR2811 PROTEIN"/>
    <property type="match status" value="1"/>
</dbReference>
<feature type="transmembrane region" description="Helical" evidence="1">
    <location>
        <begin position="70"/>
        <end position="90"/>
    </location>
</feature>
<name>U2ZXH1_9SPHN</name>
<dbReference type="Pfam" id="PF00892">
    <property type="entry name" value="EamA"/>
    <property type="match status" value="2"/>
</dbReference>
<sequence>MTATHPYKGAFLLVCGLLLFACLDTTLKYLSALQNIPALAAIRYIGNLVLMVAIVAPSQGKAMVSTQRTGLVLLRAGSLAVVTLFMGLAFQRMPVAETTAIGFLAPMLVILAAGPVLGEKVGLAGWLTALLGFAGVMLIVRPGSGLDPIGVIFALCAVAANLCYQLLSRILAASEQTIALLFYTALAGSLIFGVALPWTWNGWHPDALEIVLLASMGAFGGLGHWLFTQAYRYAPASLLAPMNYLQLLWAGLLGYGVFGHVPDTLAMIGMVIVGLSGVITAIRTRRPPAKRSV</sequence>
<keyword evidence="1" id="KW-0472">Membrane</keyword>
<reference evidence="3 4" key="1">
    <citation type="submission" date="2013-09" db="EMBL/GenBank/DDBJ databases">
        <title>Whole genome shotgun sequence of Novosphingobium tardaugens NBRC 16725.</title>
        <authorList>
            <person name="Isaki S."/>
            <person name="Hosoyama A."/>
            <person name="Tsuchikane K."/>
            <person name="Katsumata H."/>
            <person name="Ando Y."/>
            <person name="Yamazaki S."/>
            <person name="Fujita N."/>
        </authorList>
    </citation>
    <scope>NUCLEOTIDE SEQUENCE [LARGE SCALE GENOMIC DNA]</scope>
    <source>
        <strain evidence="3 4">NBRC 16725</strain>
    </source>
</reference>
<evidence type="ECO:0000256" key="1">
    <source>
        <dbReference type="SAM" id="Phobius"/>
    </source>
</evidence>
<evidence type="ECO:0000259" key="2">
    <source>
        <dbReference type="Pfam" id="PF00892"/>
    </source>
</evidence>
<dbReference type="RefSeq" id="WP_021690907.1">
    <property type="nucleotide sequence ID" value="NZ_BASZ01000007.1"/>
</dbReference>
<feature type="domain" description="EamA" evidence="2">
    <location>
        <begin position="149"/>
        <end position="276"/>
    </location>
</feature>
<feature type="domain" description="EamA" evidence="2">
    <location>
        <begin position="8"/>
        <end position="140"/>
    </location>
</feature>
<proteinExistence type="predicted"/>
<gene>
    <name evidence="3" type="ORF">NT2_07_00890</name>
</gene>
<feature type="transmembrane region" description="Helical" evidence="1">
    <location>
        <begin position="149"/>
        <end position="167"/>
    </location>
</feature>
<accession>U2ZXH1</accession>
<dbReference type="OrthoDB" id="148351at2"/>